<feature type="transmembrane region" description="Helical" evidence="12">
    <location>
        <begin position="7"/>
        <end position="25"/>
    </location>
</feature>
<feature type="transmembrane region" description="Helical" evidence="12">
    <location>
        <begin position="105"/>
        <end position="128"/>
    </location>
</feature>
<dbReference type="RefSeq" id="WP_120190123.1">
    <property type="nucleotide sequence ID" value="NZ_MCHY01000009.1"/>
</dbReference>
<feature type="transmembrane region" description="Helical" evidence="12">
    <location>
        <begin position="37"/>
        <end position="55"/>
    </location>
</feature>
<dbReference type="GO" id="GO:0016020">
    <property type="term" value="C:membrane"/>
    <property type="evidence" value="ECO:0007669"/>
    <property type="project" value="UniProtKB-SubCell"/>
</dbReference>
<gene>
    <name evidence="13" type="ORF">BEP19_10330</name>
</gene>
<keyword evidence="6 12" id="KW-1133">Transmembrane helix</keyword>
<dbReference type="InterPro" id="IPR012187">
    <property type="entry name" value="Disulphide_bond_form_BdbC"/>
</dbReference>
<keyword evidence="5" id="KW-0249">Electron transport</keyword>
<keyword evidence="8 12" id="KW-0472">Membrane</keyword>
<dbReference type="InterPro" id="IPR003752">
    <property type="entry name" value="DiS_bond_form_DsbB/BdbC"/>
</dbReference>
<keyword evidence="7" id="KW-0560">Oxidoreductase</keyword>
<dbReference type="PIRSF" id="PIRSF036659">
    <property type="entry name" value="BdbC"/>
    <property type="match status" value="1"/>
</dbReference>
<evidence type="ECO:0000256" key="3">
    <source>
        <dbReference type="ARBA" id="ARBA00022448"/>
    </source>
</evidence>
<dbReference type="HAMAP" id="MF_00287">
    <property type="entry name" value="BdbC"/>
    <property type="match status" value="1"/>
</dbReference>
<accession>A0A419SFU0</accession>
<proteinExistence type="inferred from homology"/>
<comment type="similarity">
    <text evidence="2">Belongs to the DsbB family. BdbC subfamily.</text>
</comment>
<keyword evidence="11" id="KW-0676">Redox-active center</keyword>
<feature type="transmembrane region" description="Helical" evidence="12">
    <location>
        <begin position="62"/>
        <end position="81"/>
    </location>
</feature>
<organism evidence="13 14">
    <name type="scientific">Ammoniphilus oxalaticus</name>
    <dbReference type="NCBI Taxonomy" id="66863"/>
    <lineage>
        <taxon>Bacteria</taxon>
        <taxon>Bacillati</taxon>
        <taxon>Bacillota</taxon>
        <taxon>Bacilli</taxon>
        <taxon>Bacillales</taxon>
        <taxon>Paenibacillaceae</taxon>
        <taxon>Aneurinibacillus group</taxon>
        <taxon>Ammoniphilus</taxon>
    </lineage>
</organism>
<name>A0A419SFU0_9BACL</name>
<evidence type="ECO:0000256" key="8">
    <source>
        <dbReference type="ARBA" id="ARBA00023136"/>
    </source>
</evidence>
<dbReference type="NCBIfam" id="NF002849">
    <property type="entry name" value="PRK03113.1"/>
    <property type="match status" value="1"/>
</dbReference>
<evidence type="ECO:0000256" key="2">
    <source>
        <dbReference type="ARBA" id="ARBA00007602"/>
    </source>
</evidence>
<dbReference type="PANTHER" id="PTHR43469:SF1">
    <property type="entry name" value="SPBETA PROPHAGE-DERIVED DISULFIDE BOND FORMATION PROTEIN B"/>
    <property type="match status" value="1"/>
</dbReference>
<keyword evidence="10" id="KW-0143">Chaperone</keyword>
<evidence type="ECO:0000256" key="6">
    <source>
        <dbReference type="ARBA" id="ARBA00022989"/>
    </source>
</evidence>
<keyword evidence="14" id="KW-1185">Reference proteome</keyword>
<protein>
    <recommendedName>
        <fullName evidence="15">Disulfide oxidoreductase</fullName>
    </recommendedName>
</protein>
<comment type="subcellular location">
    <subcellularLocation>
        <location evidence="1">Membrane</location>
        <topology evidence="1">Multi-pass membrane protein</topology>
    </subcellularLocation>
</comment>
<evidence type="ECO:0008006" key="15">
    <source>
        <dbReference type="Google" id="ProtNLM"/>
    </source>
</evidence>
<keyword evidence="9" id="KW-1015">Disulfide bond</keyword>
<evidence type="ECO:0000256" key="11">
    <source>
        <dbReference type="ARBA" id="ARBA00023284"/>
    </source>
</evidence>
<keyword evidence="3" id="KW-0813">Transport</keyword>
<evidence type="ECO:0000256" key="5">
    <source>
        <dbReference type="ARBA" id="ARBA00022982"/>
    </source>
</evidence>
<dbReference type="OrthoDB" id="158402at2"/>
<evidence type="ECO:0000256" key="12">
    <source>
        <dbReference type="SAM" id="Phobius"/>
    </source>
</evidence>
<evidence type="ECO:0000256" key="1">
    <source>
        <dbReference type="ARBA" id="ARBA00004141"/>
    </source>
</evidence>
<dbReference type="EMBL" id="MCHY01000009">
    <property type="protein sequence ID" value="RKD22647.1"/>
    <property type="molecule type" value="Genomic_DNA"/>
</dbReference>
<dbReference type="Pfam" id="PF02600">
    <property type="entry name" value="DsbB"/>
    <property type="match status" value="1"/>
</dbReference>
<keyword evidence="4 12" id="KW-0812">Transmembrane</keyword>
<dbReference type="Gene3D" id="1.20.1550.10">
    <property type="entry name" value="DsbB-like"/>
    <property type="match status" value="1"/>
</dbReference>
<evidence type="ECO:0000313" key="14">
    <source>
        <dbReference type="Proteomes" id="UP000284219"/>
    </source>
</evidence>
<dbReference type="AlphaFoldDB" id="A0A419SFU0"/>
<evidence type="ECO:0000313" key="13">
    <source>
        <dbReference type="EMBL" id="RKD22647.1"/>
    </source>
</evidence>
<dbReference type="GO" id="GO:0015035">
    <property type="term" value="F:protein-disulfide reductase activity"/>
    <property type="evidence" value="ECO:0007669"/>
    <property type="project" value="InterPro"/>
</dbReference>
<evidence type="ECO:0000256" key="10">
    <source>
        <dbReference type="ARBA" id="ARBA00023186"/>
    </source>
</evidence>
<dbReference type="PANTHER" id="PTHR43469">
    <property type="entry name" value="DISULFIDE FORMATION PROTEIN-RELATED"/>
    <property type="match status" value="1"/>
</dbReference>
<evidence type="ECO:0000256" key="4">
    <source>
        <dbReference type="ARBA" id="ARBA00022692"/>
    </source>
</evidence>
<comment type="caution">
    <text evidence="13">The sequence shown here is derived from an EMBL/GenBank/DDBJ whole genome shotgun (WGS) entry which is preliminary data.</text>
</comment>
<dbReference type="Proteomes" id="UP000284219">
    <property type="component" value="Unassembled WGS sequence"/>
</dbReference>
<dbReference type="GO" id="GO:0006457">
    <property type="term" value="P:protein folding"/>
    <property type="evidence" value="ECO:0007669"/>
    <property type="project" value="InterPro"/>
</dbReference>
<sequence>MIKEYSLYFAWLVAVIATGGSLYFSEFMYYAPCELCWYQRIFMYPLVFLLGIAAYKQDRAIIPYAKVLTVIGMSISIFHYLEQKIPAMQKLSICSSGVPCSGQYINWFGFITIPFLALMGFALIFWLLSATKGKS</sequence>
<evidence type="ECO:0000256" key="7">
    <source>
        <dbReference type="ARBA" id="ARBA00023002"/>
    </source>
</evidence>
<evidence type="ECO:0000256" key="9">
    <source>
        <dbReference type="ARBA" id="ARBA00023157"/>
    </source>
</evidence>
<dbReference type="InterPro" id="IPR023380">
    <property type="entry name" value="DsbB-like_sf"/>
</dbReference>
<dbReference type="SUPFAM" id="SSF158442">
    <property type="entry name" value="DsbB-like"/>
    <property type="match status" value="1"/>
</dbReference>
<reference evidence="13 14" key="1">
    <citation type="submission" date="2016-08" db="EMBL/GenBank/DDBJ databases">
        <title>Novel Firmicute Genomes.</title>
        <authorList>
            <person name="Poppleton D.I."/>
            <person name="Gribaldo S."/>
        </authorList>
    </citation>
    <scope>NUCLEOTIDE SEQUENCE [LARGE SCALE GENOMIC DNA]</scope>
    <source>
        <strain evidence="13 14">RAOx-1</strain>
    </source>
</reference>